<accession>A0A8D8WNN3</accession>
<evidence type="ECO:0000313" key="1">
    <source>
        <dbReference type="EMBL" id="CAG6666883.1"/>
    </source>
</evidence>
<organism evidence="1">
    <name type="scientific">Cacopsylla melanoneura</name>
    <dbReference type="NCBI Taxonomy" id="428564"/>
    <lineage>
        <taxon>Eukaryota</taxon>
        <taxon>Metazoa</taxon>
        <taxon>Ecdysozoa</taxon>
        <taxon>Arthropoda</taxon>
        <taxon>Hexapoda</taxon>
        <taxon>Insecta</taxon>
        <taxon>Pterygota</taxon>
        <taxon>Neoptera</taxon>
        <taxon>Paraneoptera</taxon>
        <taxon>Hemiptera</taxon>
        <taxon>Sternorrhyncha</taxon>
        <taxon>Psylloidea</taxon>
        <taxon>Psyllidae</taxon>
        <taxon>Psyllinae</taxon>
        <taxon>Cacopsylla</taxon>
    </lineage>
</organism>
<protein>
    <submittedName>
        <fullName evidence="1">Uncharacterized protein</fullName>
    </submittedName>
</protein>
<dbReference type="EMBL" id="HBUF01215269">
    <property type="protein sequence ID" value="CAG6666883.1"/>
    <property type="molecule type" value="Transcribed_RNA"/>
</dbReference>
<name>A0A8D8WNN3_9HEMI</name>
<proteinExistence type="predicted"/>
<reference evidence="1" key="1">
    <citation type="submission" date="2021-05" db="EMBL/GenBank/DDBJ databases">
        <authorList>
            <person name="Alioto T."/>
            <person name="Alioto T."/>
            <person name="Gomez Garrido J."/>
        </authorList>
    </citation>
    <scope>NUCLEOTIDE SEQUENCE</scope>
</reference>
<sequence length="124" mass="14088">MQTMRVMANWTVSPSRTKISGTWLLLLDTWSLRTDIWLLRTDTWILLTDTWLLLTDTWSLLVDNWSLLTNTRSDPSLFDPFIFDRSSKNSLFLSRVSAITFSVSGLSGFKGGSVSPSLLDLLIN</sequence>
<dbReference type="AlphaFoldDB" id="A0A8D8WNN3"/>